<proteinExistence type="predicted"/>
<dbReference type="Gene3D" id="3.60.130.30">
    <property type="match status" value="1"/>
</dbReference>
<feature type="compositionally biased region" description="Basic residues" evidence="1">
    <location>
        <begin position="92"/>
        <end position="103"/>
    </location>
</feature>
<protein>
    <submittedName>
        <fullName evidence="2">Uncharacterized protein</fullName>
    </submittedName>
</protein>
<comment type="caution">
    <text evidence="2">The sequence shown here is derived from an EMBL/GenBank/DDBJ whole genome shotgun (WGS) entry which is preliminary data.</text>
</comment>
<dbReference type="Proteomes" id="UP000613580">
    <property type="component" value="Unassembled WGS sequence"/>
</dbReference>
<gene>
    <name evidence="2" type="ORF">HMN09_00007900</name>
</gene>
<keyword evidence="3" id="KW-1185">Reference proteome</keyword>
<evidence type="ECO:0000313" key="3">
    <source>
        <dbReference type="Proteomes" id="UP000613580"/>
    </source>
</evidence>
<dbReference type="OrthoDB" id="3020801at2759"/>
<evidence type="ECO:0000256" key="1">
    <source>
        <dbReference type="SAM" id="MobiDB-lite"/>
    </source>
</evidence>
<dbReference type="AlphaFoldDB" id="A0A8H6TNQ3"/>
<reference evidence="2" key="1">
    <citation type="submission" date="2020-05" db="EMBL/GenBank/DDBJ databases">
        <title>Mycena genomes resolve the evolution of fungal bioluminescence.</title>
        <authorList>
            <person name="Tsai I.J."/>
        </authorList>
    </citation>
    <scope>NUCLEOTIDE SEQUENCE</scope>
    <source>
        <strain evidence="2">110903Hualien_Pintung</strain>
    </source>
</reference>
<sequence>MLWFPMRRTTRSGTVFAEFLGTRQSLAPLLANAVLRESEFQLDFEPSDLVPPASTAGDVDEPASLASNPLAEDAQLPAKRPRLEEDISVSGSHRRRAEKRRKRIEAEGHTARPETKAKYVLTADFQSVNLDTQSLPTAAGSYVARLEDAEELWGGKKARSVQELLDRGFHLVETSATQAKPLVDCNDRVFGVYVGQPEDPTYEIAAKSAFQELVDAGLAAKFPAAFKQHRRGRFAAINVGLSYGQGQTTPSWLESDYPATARRLLQSENFGRLAGFASASMGLWAPRLHGYYVDYNTKLQAFGCPRTRPFPASVFAAAAFNFGPRVWTFKHRDVLNLPFGWCAIIALGSFDSKKGGHLVLWDLKLVIEFPPGSLILIPSATLSHSNFTAGGLFRFVDNGFRTEAQFEEEDPEGYARAQAEKEDRWKAGLALWSTVDELLQRPRPSS</sequence>
<accession>A0A8H6TNQ3</accession>
<evidence type="ECO:0000313" key="2">
    <source>
        <dbReference type="EMBL" id="KAF7322303.1"/>
    </source>
</evidence>
<feature type="region of interest" description="Disordered" evidence="1">
    <location>
        <begin position="46"/>
        <end position="112"/>
    </location>
</feature>
<dbReference type="EMBL" id="JACAZE010000001">
    <property type="protein sequence ID" value="KAF7322303.1"/>
    <property type="molecule type" value="Genomic_DNA"/>
</dbReference>
<name>A0A8H6TNQ3_MYCCL</name>
<organism evidence="2 3">
    <name type="scientific">Mycena chlorophos</name>
    <name type="common">Agaric fungus</name>
    <name type="synonym">Agaricus chlorophos</name>
    <dbReference type="NCBI Taxonomy" id="658473"/>
    <lineage>
        <taxon>Eukaryota</taxon>
        <taxon>Fungi</taxon>
        <taxon>Dikarya</taxon>
        <taxon>Basidiomycota</taxon>
        <taxon>Agaricomycotina</taxon>
        <taxon>Agaricomycetes</taxon>
        <taxon>Agaricomycetidae</taxon>
        <taxon>Agaricales</taxon>
        <taxon>Marasmiineae</taxon>
        <taxon>Mycenaceae</taxon>
        <taxon>Mycena</taxon>
    </lineage>
</organism>